<keyword evidence="1" id="KW-0949">S-adenosyl-L-methionine</keyword>
<reference evidence="6 7" key="1">
    <citation type="submission" date="2016-02" db="EMBL/GenBank/DDBJ databases">
        <authorList>
            <person name="Wen L."/>
            <person name="He K."/>
            <person name="Yang H."/>
        </authorList>
    </citation>
    <scope>NUCLEOTIDE SEQUENCE [LARGE SCALE GENOMIC DNA]</scope>
    <source>
        <strain evidence="6 7">DSM 22607</strain>
    </source>
</reference>
<name>A0A136Q3T8_9FIRM</name>
<dbReference type="Gene3D" id="3.20.20.70">
    <property type="entry name" value="Aldolase class I"/>
    <property type="match status" value="1"/>
</dbReference>
<protein>
    <submittedName>
        <fullName evidence="6">Radical SAM domain protein</fullName>
    </submittedName>
</protein>
<dbReference type="PANTHER" id="PTHR11228:SF34">
    <property type="entry name" value="TUNGSTEN-CONTAINING ALDEHYDE FERREDOXIN OXIDOREDUCTASE COFACTOR MODIFYING PROTEIN"/>
    <property type="match status" value="1"/>
</dbReference>
<dbReference type="PANTHER" id="PTHR11228">
    <property type="entry name" value="RADICAL SAM DOMAIN PROTEIN"/>
    <property type="match status" value="1"/>
</dbReference>
<sequence>MGNGLDTYIYRIGDRNYINLTNKCTNDCEFCVRRTEKGVAGYELWMEKEPSAQDIIDLLEKDKTDVVFCGYGEPTIKIDELKEIAAYVKNYGGHTRINTNGHASVYHGRDIAKELVGLIDEVSISLNEADAKKYERVVHSRYGEDGFRYMLNFARDCVKYGIKTTLSVVDVISPEDIETCRRIAEDIGADFRVRHYIA</sequence>
<dbReference type="GO" id="GO:0046872">
    <property type="term" value="F:metal ion binding"/>
    <property type="evidence" value="ECO:0007669"/>
    <property type="project" value="UniProtKB-KW"/>
</dbReference>
<dbReference type="InterPro" id="IPR013785">
    <property type="entry name" value="Aldolase_TIM"/>
</dbReference>
<dbReference type="PROSITE" id="PS51918">
    <property type="entry name" value="RADICAL_SAM"/>
    <property type="match status" value="1"/>
</dbReference>
<dbReference type="NCBIfam" id="TIGR04038">
    <property type="entry name" value="tatD_link_rSAM"/>
    <property type="match status" value="1"/>
</dbReference>
<proteinExistence type="predicted"/>
<comment type="caution">
    <text evidence="6">The sequence shown here is derived from an EMBL/GenBank/DDBJ whole genome shotgun (WGS) entry which is preliminary data.</text>
</comment>
<dbReference type="InterPro" id="IPR050377">
    <property type="entry name" value="Radical_SAM_PqqE_MftC-like"/>
</dbReference>
<dbReference type="InterPro" id="IPR023821">
    <property type="entry name" value="rSAM_TatD-assoc"/>
</dbReference>
<evidence type="ECO:0000256" key="2">
    <source>
        <dbReference type="ARBA" id="ARBA00022723"/>
    </source>
</evidence>
<evidence type="ECO:0000313" key="7">
    <source>
        <dbReference type="Proteomes" id="UP000070366"/>
    </source>
</evidence>
<dbReference type="SFLD" id="SFLDG01111">
    <property type="entry name" value="Uncharacterised_Radical_SAM_Su"/>
    <property type="match status" value="1"/>
</dbReference>
<accession>A0A136Q3T8</accession>
<evidence type="ECO:0000256" key="1">
    <source>
        <dbReference type="ARBA" id="ARBA00022691"/>
    </source>
</evidence>
<dbReference type="Pfam" id="PF04055">
    <property type="entry name" value="Radical_SAM"/>
    <property type="match status" value="1"/>
</dbReference>
<dbReference type="SFLD" id="SFLDS00029">
    <property type="entry name" value="Radical_SAM"/>
    <property type="match status" value="1"/>
</dbReference>
<evidence type="ECO:0000256" key="3">
    <source>
        <dbReference type="ARBA" id="ARBA00023004"/>
    </source>
</evidence>
<gene>
    <name evidence="6" type="ORF">HMPREF3293_01919</name>
</gene>
<feature type="domain" description="Radical SAM core" evidence="5">
    <location>
        <begin position="10"/>
        <end position="198"/>
    </location>
</feature>
<evidence type="ECO:0000256" key="4">
    <source>
        <dbReference type="ARBA" id="ARBA00023014"/>
    </source>
</evidence>
<dbReference type="InterPro" id="IPR007197">
    <property type="entry name" value="rSAM"/>
</dbReference>
<evidence type="ECO:0000313" key="6">
    <source>
        <dbReference type="EMBL" id="KXK65329.1"/>
    </source>
</evidence>
<dbReference type="AlphaFoldDB" id="A0A136Q3T8"/>
<dbReference type="RefSeq" id="WP_066517978.1">
    <property type="nucleotide sequence ID" value="NZ_CABMOF010000001.1"/>
</dbReference>
<dbReference type="InterPro" id="IPR058240">
    <property type="entry name" value="rSAM_sf"/>
</dbReference>
<dbReference type="EMBL" id="LSZW01000062">
    <property type="protein sequence ID" value="KXK65329.1"/>
    <property type="molecule type" value="Genomic_DNA"/>
</dbReference>
<keyword evidence="3" id="KW-0408">Iron</keyword>
<organism evidence="6 7">
    <name type="scientific">Christensenella minuta</name>
    <dbReference type="NCBI Taxonomy" id="626937"/>
    <lineage>
        <taxon>Bacteria</taxon>
        <taxon>Bacillati</taxon>
        <taxon>Bacillota</taxon>
        <taxon>Clostridia</taxon>
        <taxon>Christensenellales</taxon>
        <taxon>Christensenellaceae</taxon>
        <taxon>Christensenella</taxon>
    </lineage>
</organism>
<dbReference type="STRING" id="626937.HMPREF3293_01919"/>
<dbReference type="CDD" id="cd01335">
    <property type="entry name" value="Radical_SAM"/>
    <property type="match status" value="1"/>
</dbReference>
<keyword evidence="4" id="KW-0411">Iron-sulfur</keyword>
<keyword evidence="7" id="KW-1185">Reference proteome</keyword>
<keyword evidence="2" id="KW-0479">Metal-binding</keyword>
<dbReference type="GO" id="GO:0051536">
    <property type="term" value="F:iron-sulfur cluster binding"/>
    <property type="evidence" value="ECO:0007669"/>
    <property type="project" value="UniProtKB-KW"/>
</dbReference>
<dbReference type="GO" id="GO:0003824">
    <property type="term" value="F:catalytic activity"/>
    <property type="evidence" value="ECO:0007669"/>
    <property type="project" value="InterPro"/>
</dbReference>
<dbReference type="SUPFAM" id="SSF102114">
    <property type="entry name" value="Radical SAM enzymes"/>
    <property type="match status" value="1"/>
</dbReference>
<evidence type="ECO:0000259" key="5">
    <source>
        <dbReference type="PROSITE" id="PS51918"/>
    </source>
</evidence>
<dbReference type="Proteomes" id="UP000070366">
    <property type="component" value="Unassembled WGS sequence"/>
</dbReference>